<dbReference type="EMBL" id="RSCL01000027">
    <property type="protein sequence ID" value="RUS99224.1"/>
    <property type="molecule type" value="Genomic_DNA"/>
</dbReference>
<feature type="transmembrane region" description="Helical" evidence="1">
    <location>
        <begin position="171"/>
        <end position="187"/>
    </location>
</feature>
<protein>
    <recommendedName>
        <fullName evidence="2">N-acetyltransferase domain-containing protein</fullName>
    </recommendedName>
</protein>
<dbReference type="InterPro" id="IPR016181">
    <property type="entry name" value="Acyl_CoA_acyltransferase"/>
</dbReference>
<dbReference type="OrthoDB" id="509947at2"/>
<feature type="transmembrane region" description="Helical" evidence="1">
    <location>
        <begin position="99"/>
        <end position="120"/>
    </location>
</feature>
<accession>A0A433UZC3</accession>
<name>A0A433UZC3_9CYAN</name>
<dbReference type="Gene3D" id="3.40.630.30">
    <property type="match status" value="1"/>
</dbReference>
<keyword evidence="4" id="KW-1185">Reference proteome</keyword>
<keyword evidence="1" id="KW-1133">Transmembrane helix</keyword>
<proteinExistence type="predicted"/>
<dbReference type="RefSeq" id="WP_127085989.1">
    <property type="nucleotide sequence ID" value="NZ_RSCL01000027.1"/>
</dbReference>
<dbReference type="InterPro" id="IPR051531">
    <property type="entry name" value="N-acetyltransferase"/>
</dbReference>
<dbReference type="GO" id="GO:0016747">
    <property type="term" value="F:acyltransferase activity, transferring groups other than amino-acyl groups"/>
    <property type="evidence" value="ECO:0007669"/>
    <property type="project" value="InterPro"/>
</dbReference>
<comment type="caution">
    <text evidence="3">The sequence shown here is derived from an EMBL/GenBank/DDBJ whole genome shotgun (WGS) entry which is preliminary data.</text>
</comment>
<keyword evidence="1" id="KW-0812">Transmembrane</keyword>
<dbReference type="PROSITE" id="PS51186">
    <property type="entry name" value="GNAT"/>
    <property type="match status" value="1"/>
</dbReference>
<reference evidence="3" key="1">
    <citation type="submission" date="2018-12" db="EMBL/GenBank/DDBJ databases">
        <authorList>
            <person name="Will S."/>
            <person name="Neumann-Schaal M."/>
            <person name="Henke P."/>
        </authorList>
    </citation>
    <scope>NUCLEOTIDE SEQUENCE</scope>
    <source>
        <strain evidence="3">PCC 7102</strain>
    </source>
</reference>
<dbReference type="AlphaFoldDB" id="A0A433UZC3"/>
<dbReference type="Proteomes" id="UP000271624">
    <property type="component" value="Unassembled WGS sequence"/>
</dbReference>
<sequence>MFSNSSFDLISILYSIISLDTIIRLSQTWSSVWDDSITAKDKLLIQRTAAFILIPFGVFFHELGHAIATWLFGGQVREFQWRLFWGYVVPVGNFTTDQIWWIAFSGNLISILLGIIAILILPLVKKPSLKELFYTFAIAQLVYSLIFYPLVSFTGFRGDWLTIYDFSIQPYAQVTLVLHIALLLTLWQGSKNKWLDKYLIDNTHKIQVIIETPRLIIREFTMSDVDDLAYILSKPEVMHFSPTGAISTEETAVKIKSYIDSYQQHGYGKWAVIHRNTGKLIGYCGIAIEEIDNNLENELGYRFDSHFWRQGFATEAASSCISYAFDTLNLEYLLGIVEPENTASVRVLQKIGMEFVKESLWCDKIVHIYKINRKSALSQRE</sequence>
<feature type="transmembrane region" description="Helical" evidence="1">
    <location>
        <begin position="50"/>
        <end position="72"/>
    </location>
</feature>
<evidence type="ECO:0000313" key="3">
    <source>
        <dbReference type="EMBL" id="RUS99224.1"/>
    </source>
</evidence>
<gene>
    <name evidence="3" type="ORF">DSM106972_079260</name>
</gene>
<evidence type="ECO:0000259" key="2">
    <source>
        <dbReference type="PROSITE" id="PS51186"/>
    </source>
</evidence>
<dbReference type="Pfam" id="PF13398">
    <property type="entry name" value="Peptidase_M50B"/>
    <property type="match status" value="1"/>
</dbReference>
<evidence type="ECO:0000313" key="4">
    <source>
        <dbReference type="Proteomes" id="UP000271624"/>
    </source>
</evidence>
<reference evidence="3" key="2">
    <citation type="journal article" date="2019" name="Genome Biol. Evol.">
        <title>Day and night: Metabolic profiles and evolutionary relationships of six axenic non-marine cyanobacteria.</title>
        <authorList>
            <person name="Will S.E."/>
            <person name="Henke P."/>
            <person name="Boedeker C."/>
            <person name="Huang S."/>
            <person name="Brinkmann H."/>
            <person name="Rohde M."/>
            <person name="Jarek M."/>
            <person name="Friedl T."/>
            <person name="Seufert S."/>
            <person name="Schumacher M."/>
            <person name="Overmann J."/>
            <person name="Neumann-Schaal M."/>
            <person name="Petersen J."/>
        </authorList>
    </citation>
    <scope>NUCLEOTIDE SEQUENCE [LARGE SCALE GENOMIC DNA]</scope>
    <source>
        <strain evidence="3">PCC 7102</strain>
    </source>
</reference>
<dbReference type="PANTHER" id="PTHR43792:SF1">
    <property type="entry name" value="N-ACETYLTRANSFERASE DOMAIN-CONTAINING PROTEIN"/>
    <property type="match status" value="1"/>
</dbReference>
<dbReference type="Pfam" id="PF13302">
    <property type="entry name" value="Acetyltransf_3"/>
    <property type="match status" value="1"/>
</dbReference>
<keyword evidence="1" id="KW-0472">Membrane</keyword>
<evidence type="ECO:0000256" key="1">
    <source>
        <dbReference type="SAM" id="Phobius"/>
    </source>
</evidence>
<feature type="transmembrane region" description="Helical" evidence="1">
    <location>
        <begin position="132"/>
        <end position="151"/>
    </location>
</feature>
<dbReference type="InterPro" id="IPR000182">
    <property type="entry name" value="GNAT_dom"/>
</dbReference>
<dbReference type="SUPFAM" id="SSF55729">
    <property type="entry name" value="Acyl-CoA N-acyltransferases (Nat)"/>
    <property type="match status" value="1"/>
</dbReference>
<organism evidence="3 4">
    <name type="scientific">Dulcicalothrix desertica PCC 7102</name>
    <dbReference type="NCBI Taxonomy" id="232991"/>
    <lineage>
        <taxon>Bacteria</taxon>
        <taxon>Bacillati</taxon>
        <taxon>Cyanobacteriota</taxon>
        <taxon>Cyanophyceae</taxon>
        <taxon>Nostocales</taxon>
        <taxon>Calotrichaceae</taxon>
        <taxon>Dulcicalothrix</taxon>
    </lineage>
</organism>
<dbReference type="PANTHER" id="PTHR43792">
    <property type="entry name" value="GNAT FAMILY, PUTATIVE (AFU_ORTHOLOGUE AFUA_3G00765)-RELATED-RELATED"/>
    <property type="match status" value="1"/>
</dbReference>
<dbReference type="InterPro" id="IPR049500">
    <property type="entry name" value="Peptidase_M50B-like"/>
</dbReference>
<feature type="domain" description="N-acetyltransferase" evidence="2">
    <location>
        <begin position="215"/>
        <end position="375"/>
    </location>
</feature>